<dbReference type="Pfam" id="PF00632">
    <property type="entry name" value="HECT"/>
    <property type="match status" value="1"/>
</dbReference>
<dbReference type="PROSITE" id="PS50237">
    <property type="entry name" value="HECT"/>
    <property type="match status" value="1"/>
</dbReference>
<proteinExistence type="predicted"/>
<comment type="caution">
    <text evidence="9">The sequence shown here is derived from an EMBL/GenBank/DDBJ whole genome shotgun (WGS) entry which is preliminary data.</text>
</comment>
<sequence length="526" mass="61989">MSDFRRIITISCKTERGKVCDFGVVLNASIEGFVSILNENLVFNSHPTPSDFEIFRIVFNDLKIFQHILITDEKFDLSEYDILVDDKILDDFRMQICTFSDTFDLYVPLFCEMLHKQMDCNKYKRSFHFLRGTIIATLFTQFICSLSLINTFDLLIRSILQSDTIRFCRHLLKLPRCLKNFVIVCHNAISILLLEDVTNVRSDKIHSICLLLQDLSSLSSKTDIFIHEQLSSMLDCKNELNLYNEKKMFSFLYVPAVLTFEFRYKCYFMSNPMLPRRIRLDIRRDHFITDIRQLLNIPKDKLFNNDLNIFFLGESALDLGGVKREFFDLVGRTFGDLRHGLLKKISPEFYWFNDLDCYSDDESWYRILGMIIGMCIRQRTMISIKFPIILYKALLQKEITRIDLIEIYPELIKNLDKLAKFNNLEINELDLRFSVTTTNEMTNESKDIPLIENGCEIKVTEANVNQYVNEYFLYLVKNLLNKNYYSFYTGFKRIVGDNLCNWFSPEDIALMVSGDDDINWVFFKML</sequence>
<evidence type="ECO:0000256" key="4">
    <source>
        <dbReference type="ARBA" id="ARBA00022679"/>
    </source>
</evidence>
<dbReference type="Proteomes" id="UP000179807">
    <property type="component" value="Unassembled WGS sequence"/>
</dbReference>
<organism evidence="9 10">
    <name type="scientific">Tritrichomonas foetus</name>
    <dbReference type="NCBI Taxonomy" id="1144522"/>
    <lineage>
        <taxon>Eukaryota</taxon>
        <taxon>Metamonada</taxon>
        <taxon>Parabasalia</taxon>
        <taxon>Tritrichomonadida</taxon>
        <taxon>Tritrichomonadidae</taxon>
        <taxon>Tritrichomonas</taxon>
    </lineage>
</organism>
<keyword evidence="5 6" id="KW-0833">Ubl conjugation pathway</keyword>
<keyword evidence="7" id="KW-0472">Membrane</keyword>
<dbReference type="VEuPathDB" id="TrichDB:TRFO_19577"/>
<evidence type="ECO:0000256" key="1">
    <source>
        <dbReference type="ARBA" id="ARBA00000885"/>
    </source>
</evidence>
<dbReference type="OrthoDB" id="8068875at2759"/>
<dbReference type="PANTHER" id="PTHR11254:SF444">
    <property type="entry name" value="HECT DOMAIN CONTAINING UBIQUITIN LIGASE"/>
    <property type="match status" value="1"/>
</dbReference>
<dbReference type="GO" id="GO:0006511">
    <property type="term" value="P:ubiquitin-dependent protein catabolic process"/>
    <property type="evidence" value="ECO:0007669"/>
    <property type="project" value="TreeGrafter"/>
</dbReference>
<accession>A0A1J4KIS5</accession>
<dbReference type="GO" id="GO:0061630">
    <property type="term" value="F:ubiquitin protein ligase activity"/>
    <property type="evidence" value="ECO:0007669"/>
    <property type="project" value="UniProtKB-EC"/>
</dbReference>
<reference evidence="9" key="1">
    <citation type="submission" date="2016-10" db="EMBL/GenBank/DDBJ databases">
        <authorList>
            <person name="Benchimol M."/>
            <person name="Almeida L.G."/>
            <person name="Vasconcelos A.T."/>
            <person name="Perreira-Neves A."/>
            <person name="Rosa I.A."/>
            <person name="Tasca T."/>
            <person name="Bogo M.R."/>
            <person name="de Souza W."/>
        </authorList>
    </citation>
    <scope>NUCLEOTIDE SEQUENCE [LARGE SCALE GENOMIC DNA]</scope>
    <source>
        <strain evidence="9">K</strain>
    </source>
</reference>
<dbReference type="EC" id="2.3.2.26" evidence="3"/>
<evidence type="ECO:0000256" key="6">
    <source>
        <dbReference type="PROSITE-ProRule" id="PRU00104"/>
    </source>
</evidence>
<dbReference type="AlphaFoldDB" id="A0A1J4KIS5"/>
<dbReference type="GO" id="GO:0005737">
    <property type="term" value="C:cytoplasm"/>
    <property type="evidence" value="ECO:0007669"/>
    <property type="project" value="TreeGrafter"/>
</dbReference>
<feature type="domain" description="HECT" evidence="8">
    <location>
        <begin position="299"/>
        <end position="519"/>
    </location>
</feature>
<evidence type="ECO:0000256" key="2">
    <source>
        <dbReference type="ARBA" id="ARBA00004906"/>
    </source>
</evidence>
<evidence type="ECO:0000313" key="10">
    <source>
        <dbReference type="Proteomes" id="UP000179807"/>
    </source>
</evidence>
<evidence type="ECO:0000256" key="3">
    <source>
        <dbReference type="ARBA" id="ARBA00012485"/>
    </source>
</evidence>
<keyword evidence="7" id="KW-0812">Transmembrane</keyword>
<dbReference type="RefSeq" id="XP_068364122.1">
    <property type="nucleotide sequence ID" value="XM_068500874.1"/>
</dbReference>
<dbReference type="SMART" id="SM00119">
    <property type="entry name" value="HECTc"/>
    <property type="match status" value="1"/>
</dbReference>
<evidence type="ECO:0000256" key="7">
    <source>
        <dbReference type="SAM" id="Phobius"/>
    </source>
</evidence>
<dbReference type="PANTHER" id="PTHR11254">
    <property type="entry name" value="HECT DOMAIN UBIQUITIN-PROTEIN LIGASE"/>
    <property type="match status" value="1"/>
</dbReference>
<keyword evidence="10" id="KW-1185">Reference proteome</keyword>
<dbReference type="GeneID" id="94835578"/>
<dbReference type="Gene3D" id="3.30.2160.10">
    <property type="entry name" value="Hect, E3 ligase catalytic domain"/>
    <property type="match status" value="1"/>
</dbReference>
<comment type="catalytic activity">
    <reaction evidence="1">
        <text>S-ubiquitinyl-[E2 ubiquitin-conjugating enzyme]-L-cysteine + [acceptor protein]-L-lysine = [E2 ubiquitin-conjugating enzyme]-L-cysteine + N(6)-ubiquitinyl-[acceptor protein]-L-lysine.</text>
        <dbReference type="EC" id="2.3.2.26"/>
    </reaction>
</comment>
<protein>
    <recommendedName>
        <fullName evidence="3">HECT-type E3 ubiquitin transferase</fullName>
        <ecNumber evidence="3">2.3.2.26</ecNumber>
    </recommendedName>
</protein>
<dbReference type="GO" id="GO:0016567">
    <property type="term" value="P:protein ubiquitination"/>
    <property type="evidence" value="ECO:0007669"/>
    <property type="project" value="TreeGrafter"/>
</dbReference>
<keyword evidence="7" id="KW-1133">Transmembrane helix</keyword>
<dbReference type="InterPro" id="IPR050409">
    <property type="entry name" value="E3_ubiq-protein_ligase"/>
</dbReference>
<dbReference type="InterPro" id="IPR035983">
    <property type="entry name" value="Hect_E3_ubiquitin_ligase"/>
</dbReference>
<comment type="pathway">
    <text evidence="2">Protein modification; protein ubiquitination.</text>
</comment>
<evidence type="ECO:0000256" key="5">
    <source>
        <dbReference type="ARBA" id="ARBA00022786"/>
    </source>
</evidence>
<dbReference type="EMBL" id="MLAK01000597">
    <property type="protein sequence ID" value="OHT10986.1"/>
    <property type="molecule type" value="Genomic_DNA"/>
</dbReference>
<keyword evidence="4" id="KW-0808">Transferase</keyword>
<comment type="caution">
    <text evidence="6">Lacks conserved residue(s) required for the propagation of feature annotation.</text>
</comment>
<name>A0A1J4KIS5_9EUKA</name>
<dbReference type="InterPro" id="IPR000569">
    <property type="entry name" value="HECT_dom"/>
</dbReference>
<dbReference type="Gene3D" id="3.90.1750.10">
    <property type="entry name" value="Hect, E3 ligase catalytic domains"/>
    <property type="match status" value="1"/>
</dbReference>
<dbReference type="SUPFAM" id="SSF56204">
    <property type="entry name" value="Hect, E3 ligase catalytic domain"/>
    <property type="match status" value="1"/>
</dbReference>
<evidence type="ECO:0000313" key="9">
    <source>
        <dbReference type="EMBL" id="OHT10986.1"/>
    </source>
</evidence>
<evidence type="ECO:0000259" key="8">
    <source>
        <dbReference type="PROSITE" id="PS50237"/>
    </source>
</evidence>
<gene>
    <name evidence="9" type="ORF">TRFO_19577</name>
</gene>
<feature type="transmembrane region" description="Helical" evidence="7">
    <location>
        <begin position="129"/>
        <end position="149"/>
    </location>
</feature>